<evidence type="ECO:0000256" key="3">
    <source>
        <dbReference type="ARBA" id="ARBA00005348"/>
    </source>
</evidence>
<dbReference type="InterPro" id="IPR011990">
    <property type="entry name" value="TPR-like_helical_dom_sf"/>
</dbReference>
<evidence type="ECO:0000313" key="13">
    <source>
        <dbReference type="Proteomes" id="UP000838763"/>
    </source>
</evidence>
<name>A0A9P1H8E2_9PEZI</name>
<keyword evidence="8" id="KW-0694">RNA-binding</keyword>
<dbReference type="AlphaFoldDB" id="A0A9P1H8E2"/>
<evidence type="ECO:0000256" key="4">
    <source>
        <dbReference type="ARBA" id="ARBA00022490"/>
    </source>
</evidence>
<dbReference type="GO" id="GO:0005778">
    <property type="term" value="C:peroxisomal membrane"/>
    <property type="evidence" value="ECO:0007669"/>
    <property type="project" value="TreeGrafter"/>
</dbReference>
<dbReference type="SUPFAM" id="SSF54928">
    <property type="entry name" value="RNA-binding domain, RBD"/>
    <property type="match status" value="1"/>
</dbReference>
<dbReference type="InterPro" id="IPR000504">
    <property type="entry name" value="RRM_dom"/>
</dbReference>
<dbReference type="InterPro" id="IPR024111">
    <property type="entry name" value="PEX5/PEX5L"/>
</dbReference>
<dbReference type="InterPro" id="IPR012677">
    <property type="entry name" value="Nucleotide-bd_a/b_plait_sf"/>
</dbReference>
<evidence type="ECO:0000259" key="11">
    <source>
        <dbReference type="PROSITE" id="PS50102"/>
    </source>
</evidence>
<feature type="region of interest" description="Disordered" evidence="10">
    <location>
        <begin position="1"/>
        <end position="79"/>
    </location>
</feature>
<dbReference type="SUPFAM" id="SSF48452">
    <property type="entry name" value="TPR-like"/>
    <property type="match status" value="1"/>
</dbReference>
<dbReference type="Gene3D" id="3.30.70.330">
    <property type="match status" value="2"/>
</dbReference>
<dbReference type="Pfam" id="PF13432">
    <property type="entry name" value="TPR_16"/>
    <property type="match status" value="1"/>
</dbReference>
<dbReference type="OrthoDB" id="10006023at2759"/>
<comment type="caution">
    <text evidence="12">The sequence shown here is derived from an EMBL/GenBank/DDBJ whole genome shotgun (WGS) entry which is preliminary data.</text>
</comment>
<dbReference type="GO" id="GO:0016560">
    <property type="term" value="P:protein import into peroxisome matrix, docking"/>
    <property type="evidence" value="ECO:0007669"/>
    <property type="project" value="TreeGrafter"/>
</dbReference>
<keyword evidence="6 9" id="KW-0802">TPR repeat</keyword>
<dbReference type="InterPro" id="IPR019734">
    <property type="entry name" value="TPR_rpt"/>
</dbReference>
<dbReference type="PROSITE" id="PS50102">
    <property type="entry name" value="RRM"/>
    <property type="match status" value="2"/>
</dbReference>
<dbReference type="Proteomes" id="UP000838763">
    <property type="component" value="Unassembled WGS sequence"/>
</dbReference>
<organism evidence="12 13">
    <name type="scientific">Parascedosporium putredinis</name>
    <dbReference type="NCBI Taxonomy" id="1442378"/>
    <lineage>
        <taxon>Eukaryota</taxon>
        <taxon>Fungi</taxon>
        <taxon>Dikarya</taxon>
        <taxon>Ascomycota</taxon>
        <taxon>Pezizomycotina</taxon>
        <taxon>Sordariomycetes</taxon>
        <taxon>Hypocreomycetidae</taxon>
        <taxon>Microascales</taxon>
        <taxon>Microascaceae</taxon>
        <taxon>Parascedosporium</taxon>
    </lineage>
</organism>
<feature type="compositionally biased region" description="Basic and acidic residues" evidence="10">
    <location>
        <begin position="62"/>
        <end position="79"/>
    </location>
</feature>
<dbReference type="GO" id="GO:0005052">
    <property type="term" value="F:peroxisome matrix targeting signal-1 binding"/>
    <property type="evidence" value="ECO:0007669"/>
    <property type="project" value="TreeGrafter"/>
</dbReference>
<evidence type="ECO:0000256" key="1">
    <source>
        <dbReference type="ARBA" id="ARBA00004275"/>
    </source>
</evidence>
<feature type="repeat" description="TPR" evidence="9">
    <location>
        <begin position="584"/>
        <end position="617"/>
    </location>
</feature>
<comment type="subcellular location">
    <subcellularLocation>
        <location evidence="2">Cytoplasm</location>
    </subcellularLocation>
    <subcellularLocation>
        <location evidence="1">Peroxisome</location>
    </subcellularLocation>
</comment>
<evidence type="ECO:0000256" key="8">
    <source>
        <dbReference type="PROSITE-ProRule" id="PRU00176"/>
    </source>
</evidence>
<evidence type="ECO:0000256" key="10">
    <source>
        <dbReference type="SAM" id="MobiDB-lite"/>
    </source>
</evidence>
<dbReference type="GO" id="GO:0003723">
    <property type="term" value="F:RNA binding"/>
    <property type="evidence" value="ECO:0007669"/>
    <property type="project" value="UniProtKB-UniRule"/>
</dbReference>
<keyword evidence="5" id="KW-0677">Repeat</keyword>
<feature type="domain" description="RRM" evidence="11">
    <location>
        <begin position="171"/>
        <end position="248"/>
    </location>
</feature>
<dbReference type="Gene3D" id="1.25.40.10">
    <property type="entry name" value="Tetratricopeptide repeat domain"/>
    <property type="match status" value="1"/>
</dbReference>
<dbReference type="Pfam" id="PF00076">
    <property type="entry name" value="RRM_1"/>
    <property type="match status" value="2"/>
</dbReference>
<dbReference type="GO" id="GO:0005829">
    <property type="term" value="C:cytosol"/>
    <property type="evidence" value="ECO:0007669"/>
    <property type="project" value="TreeGrafter"/>
</dbReference>
<feature type="repeat" description="TPR" evidence="9">
    <location>
        <begin position="678"/>
        <end position="711"/>
    </location>
</feature>
<evidence type="ECO:0000256" key="5">
    <source>
        <dbReference type="ARBA" id="ARBA00022737"/>
    </source>
</evidence>
<evidence type="ECO:0000256" key="7">
    <source>
        <dbReference type="ARBA" id="ARBA00023140"/>
    </source>
</evidence>
<evidence type="ECO:0000256" key="6">
    <source>
        <dbReference type="ARBA" id="ARBA00022803"/>
    </source>
</evidence>
<proteinExistence type="inferred from homology"/>
<dbReference type="SMART" id="SM00360">
    <property type="entry name" value="RRM"/>
    <property type="match status" value="2"/>
</dbReference>
<dbReference type="PANTHER" id="PTHR10130">
    <property type="entry name" value="PEROXISOMAL TARGETING SIGNAL 1 RECEPTOR PEX5"/>
    <property type="match status" value="1"/>
</dbReference>
<dbReference type="PANTHER" id="PTHR10130:SF0">
    <property type="entry name" value="GH08708P"/>
    <property type="match status" value="1"/>
</dbReference>
<dbReference type="SMART" id="SM00028">
    <property type="entry name" value="TPR"/>
    <property type="match status" value="2"/>
</dbReference>
<sequence>MFCPVEAIGDSGQAHPFRRRGAPGSRAKQGSENEAEAEEAEEADAAYATFNEAPQAGSQRPPAREGAQDGRRDMGQSESYKERLARTIYLSNLSYNLRNEEIEAEMSKFGEIEFMHRHREKRGTMHLIFKDLEAVEPALKKLNGSFWQGRMVKAAPSLRLPNYPFNSQPQRVIFVKRLPVDPADEELNDLFANFDGLWNIRLNESQVGEHEGSAYLEFNTVEQAQEAMKALVGQQCRGQRLYINFSDRRAQWRDRRAGRSSTRYRRGSSGTFERATMSFLGGGADCSTAGNPLSQMKSHMQDDKSLQRDRMGARGPAGAAGGFRTQNPGAPQDEMMNGFLNQTPGLQHEMPMQNGPLIDTTHGVHLRASSASPTWGHAGFAHNQADILRPQHNGSPFNAQDMQQQHQPQMFGGGMGMGMARPFAMSSGMQHMHYSDPMMMRQADVKGKGKERLVELDDEKWQEEFDRMALLDSQKEDAQKGEETVEAQTADGGVQSETLDGDFESIWRGSPVDVDWNNYDFAGFDDWSRELPRMPEDYLFEEENLFKDANNAFETGVRITKEGGNLSLAALAFEAAVQQNPEHVEAWVYLGTSQAQNEKETAAIRALEQAVKLDPNNLEALMGLAVSYTNEGYDARAYRTLERWLSAKYPQIAQLHQSVTENFIRAAQLSPGGEHMDPDVQVGLGVLFYGMEEYDKAVDCFRSALDSAEIGSSTQREQVHLLWNRLGATLANSGSPRRPSPPTKGPQPAAQLCARPLQPRRPRDAQVYRKEGRAQAFEILGGGAGGGSRAGLGEQLDRMSGQNRSTTLYDTLRRVFTQMGRRDLAEKTIVGVDPEIFRKDIDF</sequence>
<dbReference type="PROSITE" id="PS50005">
    <property type="entry name" value="TPR"/>
    <property type="match status" value="2"/>
</dbReference>
<keyword evidence="4" id="KW-0963">Cytoplasm</keyword>
<accession>A0A9P1H8E2</accession>
<keyword evidence="7" id="KW-0576">Peroxisome</keyword>
<feature type="region of interest" description="Disordered" evidence="10">
    <location>
        <begin position="730"/>
        <end position="753"/>
    </location>
</feature>
<dbReference type="CDD" id="cd00590">
    <property type="entry name" value="RRM_SF"/>
    <property type="match status" value="2"/>
</dbReference>
<gene>
    <name evidence="12" type="ORF">PPNO1_LOCUS6745</name>
</gene>
<evidence type="ECO:0000256" key="9">
    <source>
        <dbReference type="PROSITE-ProRule" id="PRU00339"/>
    </source>
</evidence>
<keyword evidence="13" id="KW-1185">Reference proteome</keyword>
<evidence type="ECO:0000313" key="12">
    <source>
        <dbReference type="EMBL" id="CAI4217124.1"/>
    </source>
</evidence>
<reference evidence="12" key="1">
    <citation type="submission" date="2022-11" db="EMBL/GenBank/DDBJ databases">
        <authorList>
            <person name="Scott C."/>
            <person name="Bruce N."/>
        </authorList>
    </citation>
    <scope>NUCLEOTIDE SEQUENCE</scope>
</reference>
<protein>
    <recommendedName>
        <fullName evidence="11">RRM domain-containing protein</fullName>
    </recommendedName>
</protein>
<comment type="similarity">
    <text evidence="3">Belongs to the peroxisomal targeting signal receptor family.</text>
</comment>
<feature type="compositionally biased region" description="Acidic residues" evidence="10">
    <location>
        <begin position="33"/>
        <end position="44"/>
    </location>
</feature>
<dbReference type="InterPro" id="IPR035979">
    <property type="entry name" value="RBD_domain_sf"/>
</dbReference>
<dbReference type="EMBL" id="CALLCH030000016">
    <property type="protein sequence ID" value="CAI4217124.1"/>
    <property type="molecule type" value="Genomic_DNA"/>
</dbReference>
<evidence type="ECO:0000256" key="2">
    <source>
        <dbReference type="ARBA" id="ARBA00004496"/>
    </source>
</evidence>
<feature type="domain" description="RRM" evidence="11">
    <location>
        <begin position="86"/>
        <end position="159"/>
    </location>
</feature>